<feature type="region of interest" description="Disordered" evidence="1">
    <location>
        <begin position="1"/>
        <end position="30"/>
    </location>
</feature>
<gene>
    <name evidence="2" type="ORF">F0L68_33180</name>
</gene>
<dbReference type="AlphaFoldDB" id="A0A5B2WU16"/>
<reference evidence="2 3" key="2">
    <citation type="submission" date="2019-09" db="EMBL/GenBank/DDBJ databases">
        <authorList>
            <person name="Jin C."/>
        </authorList>
    </citation>
    <scope>NUCLEOTIDE SEQUENCE [LARGE SCALE GENOMIC DNA]</scope>
    <source>
        <strain evidence="2 3">AN110305</strain>
    </source>
</reference>
<proteinExistence type="predicted"/>
<evidence type="ECO:0000256" key="1">
    <source>
        <dbReference type="SAM" id="MobiDB-lite"/>
    </source>
</evidence>
<evidence type="ECO:0000313" key="2">
    <source>
        <dbReference type="EMBL" id="KAA2253367.1"/>
    </source>
</evidence>
<dbReference type="Proteomes" id="UP000323454">
    <property type="component" value="Unassembled WGS sequence"/>
</dbReference>
<protein>
    <submittedName>
        <fullName evidence="2">Uncharacterized protein</fullName>
    </submittedName>
</protein>
<name>A0A5B2WU16_9PSEU</name>
<sequence>MDEFEFGVPDDPWQIARPRHRRPSGDTPEELAWRSRAARLGRSAMWVGAGLSLAALAVSDWSAGDGFSG</sequence>
<accession>A0A5B2WU16</accession>
<organism evidence="2 3">
    <name type="scientific">Solihabitans fulvus</name>
    <dbReference type="NCBI Taxonomy" id="1892852"/>
    <lineage>
        <taxon>Bacteria</taxon>
        <taxon>Bacillati</taxon>
        <taxon>Actinomycetota</taxon>
        <taxon>Actinomycetes</taxon>
        <taxon>Pseudonocardiales</taxon>
        <taxon>Pseudonocardiaceae</taxon>
        <taxon>Solihabitans</taxon>
    </lineage>
</organism>
<keyword evidence="3" id="KW-1185">Reference proteome</keyword>
<reference evidence="2 3" key="1">
    <citation type="submission" date="2019-09" db="EMBL/GenBank/DDBJ databases">
        <title>Goodfellowia gen. nov., a new genus of the Pseudonocardineae related to Actinoalloteichus, containing Goodfellowia coeruleoviolacea gen. nov., comb. nov. gen. nov., comb. nov.</title>
        <authorList>
            <person name="Labeda D."/>
        </authorList>
    </citation>
    <scope>NUCLEOTIDE SEQUENCE [LARGE SCALE GENOMIC DNA]</scope>
    <source>
        <strain evidence="2 3">AN110305</strain>
    </source>
</reference>
<dbReference type="EMBL" id="VUOB01000066">
    <property type="protein sequence ID" value="KAA2253367.1"/>
    <property type="molecule type" value="Genomic_DNA"/>
</dbReference>
<evidence type="ECO:0000313" key="3">
    <source>
        <dbReference type="Proteomes" id="UP000323454"/>
    </source>
</evidence>
<comment type="caution">
    <text evidence="2">The sequence shown here is derived from an EMBL/GenBank/DDBJ whole genome shotgun (WGS) entry which is preliminary data.</text>
</comment>
<dbReference type="RefSeq" id="WP_149853837.1">
    <property type="nucleotide sequence ID" value="NZ_VUOB01000066.1"/>
</dbReference>